<dbReference type="PROSITE" id="PS50801">
    <property type="entry name" value="STAS"/>
    <property type="match status" value="1"/>
</dbReference>
<dbReference type="Gene3D" id="3.30.750.24">
    <property type="entry name" value="STAS domain"/>
    <property type="match status" value="1"/>
</dbReference>
<dbReference type="PANTHER" id="PTHR33495">
    <property type="entry name" value="ANTI-SIGMA FACTOR ANTAGONIST TM_1081-RELATED-RELATED"/>
    <property type="match status" value="1"/>
</dbReference>
<dbReference type="Pfam" id="PF01740">
    <property type="entry name" value="STAS"/>
    <property type="match status" value="1"/>
</dbReference>
<evidence type="ECO:0000313" key="4">
    <source>
        <dbReference type="EMBL" id="MBH5333272.1"/>
    </source>
</evidence>
<name>A0ABS0NDP8_9ACTN</name>
<dbReference type="RefSeq" id="WP_197987115.1">
    <property type="nucleotide sequence ID" value="NZ_JACYXC010000001.1"/>
</dbReference>
<accession>A0ABS0NDP8</accession>
<evidence type="ECO:0000256" key="1">
    <source>
        <dbReference type="ARBA" id="ARBA00009013"/>
    </source>
</evidence>
<dbReference type="InterPro" id="IPR036513">
    <property type="entry name" value="STAS_dom_sf"/>
</dbReference>
<dbReference type="Proteomes" id="UP000807371">
    <property type="component" value="Unassembled WGS sequence"/>
</dbReference>
<reference evidence="4 5" key="1">
    <citation type="submission" date="2020-09" db="EMBL/GenBank/DDBJ databases">
        <title>Biosynthesis of the nuclear factor of activated T cells inhibitor NFAT-133 and its congeners in Streptomyces pactum.</title>
        <authorList>
            <person name="Zhou W."/>
            <person name="Posri P."/>
            <person name="Abugrain M.E."/>
            <person name="Weisberg A.J."/>
            <person name="Chang J.H."/>
            <person name="Mahmud T."/>
        </authorList>
    </citation>
    <scope>NUCLEOTIDE SEQUENCE [LARGE SCALE GENOMIC DNA]</scope>
    <source>
        <strain evidence="4 5">ATCC 27456</strain>
    </source>
</reference>
<comment type="caution">
    <text evidence="4">The sequence shown here is derived from an EMBL/GenBank/DDBJ whole genome shotgun (WGS) entry which is preliminary data.</text>
</comment>
<proteinExistence type="inferred from homology"/>
<dbReference type="PANTHER" id="PTHR33495:SF2">
    <property type="entry name" value="ANTI-SIGMA FACTOR ANTAGONIST TM_1081-RELATED"/>
    <property type="match status" value="1"/>
</dbReference>
<comment type="similarity">
    <text evidence="1 2">Belongs to the anti-sigma-factor antagonist family.</text>
</comment>
<evidence type="ECO:0000259" key="3">
    <source>
        <dbReference type="PROSITE" id="PS50801"/>
    </source>
</evidence>
<protein>
    <recommendedName>
        <fullName evidence="2">Anti-sigma factor antagonist</fullName>
    </recommendedName>
</protein>
<dbReference type="InterPro" id="IPR003658">
    <property type="entry name" value="Anti-sigma_ant"/>
</dbReference>
<dbReference type="EMBL" id="JACYXC010000001">
    <property type="protein sequence ID" value="MBH5333272.1"/>
    <property type="molecule type" value="Genomic_DNA"/>
</dbReference>
<evidence type="ECO:0000313" key="5">
    <source>
        <dbReference type="Proteomes" id="UP000807371"/>
    </source>
</evidence>
<sequence>MSDFTVITQQHPDRTVITVSGEIDLHTCSQLAQATSVPTGGRPLHIDLTDVPFMDSSGLNLLMLLRRRLNAEGGLLAVTGLQSQPARLLELTATYELFAVGTTCVADSKESC</sequence>
<feature type="domain" description="STAS" evidence="3">
    <location>
        <begin position="4"/>
        <end position="112"/>
    </location>
</feature>
<dbReference type="CDD" id="cd07043">
    <property type="entry name" value="STAS_anti-anti-sigma_factors"/>
    <property type="match status" value="1"/>
</dbReference>
<organism evidence="4 5">
    <name type="scientific">Streptomyces pactum</name>
    <dbReference type="NCBI Taxonomy" id="68249"/>
    <lineage>
        <taxon>Bacteria</taxon>
        <taxon>Bacillati</taxon>
        <taxon>Actinomycetota</taxon>
        <taxon>Actinomycetes</taxon>
        <taxon>Kitasatosporales</taxon>
        <taxon>Streptomycetaceae</taxon>
        <taxon>Streptomyces</taxon>
    </lineage>
</organism>
<dbReference type="SUPFAM" id="SSF52091">
    <property type="entry name" value="SpoIIaa-like"/>
    <property type="match status" value="1"/>
</dbReference>
<keyword evidence="5" id="KW-1185">Reference proteome</keyword>
<dbReference type="InterPro" id="IPR002645">
    <property type="entry name" value="STAS_dom"/>
</dbReference>
<evidence type="ECO:0000256" key="2">
    <source>
        <dbReference type="RuleBase" id="RU003749"/>
    </source>
</evidence>
<dbReference type="NCBIfam" id="TIGR00377">
    <property type="entry name" value="ant_ant_sig"/>
    <property type="match status" value="1"/>
</dbReference>
<gene>
    <name evidence="4" type="ORF">IHE55_00015</name>
</gene>